<evidence type="ECO:0000256" key="8">
    <source>
        <dbReference type="ARBA" id="ARBA00023004"/>
    </source>
</evidence>
<keyword evidence="7 17" id="KW-0732">Signal</keyword>
<comment type="caution">
    <text evidence="20">The sequence shown here is derived from an EMBL/GenBank/DDBJ whole genome shotgun (WGS) entry which is preliminary data.</text>
</comment>
<evidence type="ECO:0000313" key="21">
    <source>
        <dbReference type="Proteomes" id="UP000291822"/>
    </source>
</evidence>
<evidence type="ECO:0000256" key="5">
    <source>
        <dbReference type="ARBA" id="ARBA00022496"/>
    </source>
</evidence>
<evidence type="ECO:0000256" key="3">
    <source>
        <dbReference type="ARBA" id="ARBA00022448"/>
    </source>
</evidence>
<keyword evidence="12 20" id="KW-0675">Receptor</keyword>
<evidence type="ECO:0000259" key="19">
    <source>
        <dbReference type="Pfam" id="PF07715"/>
    </source>
</evidence>
<dbReference type="Pfam" id="PF00593">
    <property type="entry name" value="TonB_dep_Rec_b-barrel"/>
    <property type="match status" value="1"/>
</dbReference>
<dbReference type="InterPro" id="IPR000531">
    <property type="entry name" value="Beta-barrel_TonB"/>
</dbReference>
<evidence type="ECO:0000256" key="13">
    <source>
        <dbReference type="ARBA" id="ARBA00023237"/>
    </source>
</evidence>
<feature type="signal peptide" evidence="17">
    <location>
        <begin position="1"/>
        <end position="34"/>
    </location>
</feature>
<evidence type="ECO:0000256" key="11">
    <source>
        <dbReference type="ARBA" id="ARBA00023136"/>
    </source>
</evidence>
<comment type="subcellular location">
    <subcellularLocation>
        <location evidence="1 14">Cell outer membrane</location>
        <topology evidence="1 14">Multi-pass membrane protein</topology>
    </subcellularLocation>
</comment>
<keyword evidence="8" id="KW-0408">Iron</keyword>
<evidence type="ECO:0000256" key="9">
    <source>
        <dbReference type="ARBA" id="ARBA00023065"/>
    </source>
</evidence>
<dbReference type="PROSITE" id="PS52016">
    <property type="entry name" value="TONB_DEPENDENT_REC_3"/>
    <property type="match status" value="1"/>
</dbReference>
<evidence type="ECO:0000256" key="4">
    <source>
        <dbReference type="ARBA" id="ARBA00022452"/>
    </source>
</evidence>
<keyword evidence="10 16" id="KW-0798">TonB box</keyword>
<keyword evidence="4 14" id="KW-1134">Transmembrane beta strand</keyword>
<sequence>MSARPAFITSQASSPKRLLASALGLALLPVAAHATNDVATDKPQEDQVKKLEGVKVEATTITSTSPKFTAPLLDTPRAVTVIPQSVIQQTGSTSLVEALRTVPGITFGAGEGGNPNGDRPFIRGFDSQSSLFIDGVRSSGSQSREVFDIDQIEVTKGPSSAYTGRGSVGGSVNLVTKMPKAQNFVAGSVGVGTDDYRRGTVDWNQSVNDSVAFRINAMAHENDIPGRNGPDFSRWGFAPSVTFGMNSATSVTLSYYHMQSDDEPDSGIPYNNPFAATSPYAYLNGNGEPIKVPRDTYYGWKARDFQKQKNDIGTIRIQHDFGSGWLLRNSTVYARSTNDYIWTQPDDSQGNFLLNGGVWRRNNNRISATTAITNQTDLTGEFQTGSVKHTFATGVEISNEKTNRTSYLVDPATSATDTHNTGSITNGACSSKYGIGAPSGYWCTSVINPNPNDPFYGQIIGGQNPNHISTDTRSVWAFDTAELSEQWLVNLGVRYDNFSTRSTATTTTTGAVAKVSNDSSFWNYQAGVVYKPSKNGSIYLSYGTSSNPPGVDAGDGADGISVSNEDLKPETSKNLELGTKWDVLNNRVSLTAAIFRVEKNNARVATTGVRGGPMANVGKQRVDGIELGISGNITEQWQVFAGYTYLDSELVKVSVASPGDKGNQFPNTPKNSATLWTTYAITPAFTIGGGAYYMDKTFGNTANTKWVPGYTRFDAMASYAINRHFNLQLNVQNLTNKYYFDKAYASHYATVAPGRSAILSANFKF</sequence>
<keyword evidence="13 14" id="KW-0998">Cell outer membrane</keyword>
<dbReference type="GO" id="GO:0009279">
    <property type="term" value="C:cell outer membrane"/>
    <property type="evidence" value="ECO:0007669"/>
    <property type="project" value="UniProtKB-SubCell"/>
</dbReference>
<keyword evidence="5" id="KW-0410">Iron transport</keyword>
<dbReference type="GO" id="GO:0015344">
    <property type="term" value="F:siderophore uptake transmembrane transporter activity"/>
    <property type="evidence" value="ECO:0007669"/>
    <property type="project" value="TreeGrafter"/>
</dbReference>
<dbReference type="PROSITE" id="PS01156">
    <property type="entry name" value="TONB_DEPENDENT_REC_2"/>
    <property type="match status" value="1"/>
</dbReference>
<dbReference type="RefSeq" id="WP_131150801.1">
    <property type="nucleotide sequence ID" value="NZ_SJTG01000001.1"/>
</dbReference>
<feature type="domain" description="TonB-dependent receptor-like beta-barrel" evidence="18">
    <location>
        <begin position="270"/>
        <end position="734"/>
    </location>
</feature>
<dbReference type="PANTHER" id="PTHR32552">
    <property type="entry name" value="FERRICHROME IRON RECEPTOR-RELATED"/>
    <property type="match status" value="1"/>
</dbReference>
<dbReference type="InterPro" id="IPR039426">
    <property type="entry name" value="TonB-dep_rcpt-like"/>
</dbReference>
<keyword evidence="11 14" id="KW-0472">Membrane</keyword>
<dbReference type="InterPro" id="IPR010917">
    <property type="entry name" value="TonB_rcpt_CS"/>
</dbReference>
<evidence type="ECO:0000256" key="14">
    <source>
        <dbReference type="PROSITE-ProRule" id="PRU01360"/>
    </source>
</evidence>
<feature type="domain" description="TonB-dependent receptor plug" evidence="19">
    <location>
        <begin position="72"/>
        <end position="170"/>
    </location>
</feature>
<accession>A0A4R0Z2B7</accession>
<protein>
    <submittedName>
        <fullName evidence="20">TonB-dependent receptor</fullName>
    </submittedName>
</protein>
<dbReference type="Pfam" id="PF07715">
    <property type="entry name" value="Plug"/>
    <property type="match status" value="1"/>
</dbReference>
<evidence type="ECO:0000256" key="10">
    <source>
        <dbReference type="ARBA" id="ARBA00023077"/>
    </source>
</evidence>
<dbReference type="InterPro" id="IPR036942">
    <property type="entry name" value="Beta-barrel_TonB_sf"/>
</dbReference>
<comment type="similarity">
    <text evidence="2 14 16">Belongs to the TonB-dependent receptor family.</text>
</comment>
<evidence type="ECO:0000256" key="1">
    <source>
        <dbReference type="ARBA" id="ARBA00004571"/>
    </source>
</evidence>
<dbReference type="SUPFAM" id="SSF56935">
    <property type="entry name" value="Porins"/>
    <property type="match status" value="1"/>
</dbReference>
<evidence type="ECO:0000259" key="18">
    <source>
        <dbReference type="Pfam" id="PF00593"/>
    </source>
</evidence>
<name>A0A4R0Z2B7_9GAMM</name>
<dbReference type="EMBL" id="SJTG01000001">
    <property type="protein sequence ID" value="TCI12420.1"/>
    <property type="molecule type" value="Genomic_DNA"/>
</dbReference>
<keyword evidence="3 14" id="KW-0813">Transport</keyword>
<evidence type="ECO:0000256" key="15">
    <source>
        <dbReference type="PROSITE-ProRule" id="PRU10144"/>
    </source>
</evidence>
<dbReference type="InterPro" id="IPR012910">
    <property type="entry name" value="Plug_dom"/>
</dbReference>
<dbReference type="AlphaFoldDB" id="A0A4R0Z2B7"/>
<dbReference type="Proteomes" id="UP000291822">
    <property type="component" value="Unassembled WGS sequence"/>
</dbReference>
<keyword evidence="21" id="KW-1185">Reference proteome</keyword>
<evidence type="ECO:0000256" key="2">
    <source>
        <dbReference type="ARBA" id="ARBA00009810"/>
    </source>
</evidence>
<evidence type="ECO:0000313" key="20">
    <source>
        <dbReference type="EMBL" id="TCI12420.1"/>
    </source>
</evidence>
<dbReference type="PANTHER" id="PTHR32552:SF89">
    <property type="entry name" value="CATECHOLATE SIDEROPHORE RECEPTOR FIU"/>
    <property type="match status" value="1"/>
</dbReference>
<reference evidence="20 21" key="1">
    <citation type="submission" date="2019-02" db="EMBL/GenBank/DDBJ databases">
        <title>Dyella amyloliquefaciens sp. nov., isolated from forest soil.</title>
        <authorList>
            <person name="Gao Z.-H."/>
            <person name="Qiu L.-H."/>
        </authorList>
    </citation>
    <scope>NUCLEOTIDE SEQUENCE [LARGE SCALE GENOMIC DNA]</scope>
    <source>
        <strain evidence="20 21">KACC 12747</strain>
    </source>
</reference>
<dbReference type="Gene3D" id="2.170.130.10">
    <property type="entry name" value="TonB-dependent receptor, plug domain"/>
    <property type="match status" value="1"/>
</dbReference>
<feature type="short sequence motif" description="TonB C-terminal box" evidence="15">
    <location>
        <begin position="748"/>
        <end position="765"/>
    </location>
</feature>
<evidence type="ECO:0000256" key="17">
    <source>
        <dbReference type="SAM" id="SignalP"/>
    </source>
</evidence>
<dbReference type="FunFam" id="2.170.130.10:FF:000001">
    <property type="entry name" value="Catecholate siderophore TonB-dependent receptor"/>
    <property type="match status" value="1"/>
</dbReference>
<keyword evidence="6 14" id="KW-0812">Transmembrane</keyword>
<proteinExistence type="inferred from homology"/>
<gene>
    <name evidence="20" type="ORF">EZM97_03465</name>
</gene>
<dbReference type="InterPro" id="IPR037066">
    <property type="entry name" value="Plug_dom_sf"/>
</dbReference>
<evidence type="ECO:0000256" key="6">
    <source>
        <dbReference type="ARBA" id="ARBA00022692"/>
    </source>
</evidence>
<evidence type="ECO:0000256" key="12">
    <source>
        <dbReference type="ARBA" id="ARBA00023170"/>
    </source>
</evidence>
<evidence type="ECO:0000256" key="16">
    <source>
        <dbReference type="RuleBase" id="RU003357"/>
    </source>
</evidence>
<dbReference type="Gene3D" id="2.40.170.20">
    <property type="entry name" value="TonB-dependent receptor, beta-barrel domain"/>
    <property type="match status" value="1"/>
</dbReference>
<organism evidence="20 21">
    <name type="scientific">Dyella soli</name>
    <dbReference type="NCBI Taxonomy" id="522319"/>
    <lineage>
        <taxon>Bacteria</taxon>
        <taxon>Pseudomonadati</taxon>
        <taxon>Pseudomonadota</taxon>
        <taxon>Gammaproteobacteria</taxon>
        <taxon>Lysobacterales</taxon>
        <taxon>Rhodanobacteraceae</taxon>
        <taxon>Dyella</taxon>
    </lineage>
</organism>
<keyword evidence="9" id="KW-0406">Ion transport</keyword>
<dbReference type="GO" id="GO:0015891">
    <property type="term" value="P:siderophore transport"/>
    <property type="evidence" value="ECO:0007669"/>
    <property type="project" value="UniProtKB-ARBA"/>
</dbReference>
<dbReference type="CDD" id="cd01347">
    <property type="entry name" value="ligand_gated_channel"/>
    <property type="match status" value="1"/>
</dbReference>
<feature type="chain" id="PRO_5020847118" evidence="17">
    <location>
        <begin position="35"/>
        <end position="765"/>
    </location>
</feature>
<evidence type="ECO:0000256" key="7">
    <source>
        <dbReference type="ARBA" id="ARBA00022729"/>
    </source>
</evidence>